<protein>
    <submittedName>
        <fullName evidence="1">Deazaflavin-dependent oxidoreductase, nitroreductase family</fullName>
    </submittedName>
</protein>
<keyword evidence="2" id="KW-1185">Reference proteome</keyword>
<dbReference type="GO" id="GO:0016491">
    <property type="term" value="F:oxidoreductase activity"/>
    <property type="evidence" value="ECO:0007669"/>
    <property type="project" value="InterPro"/>
</dbReference>
<dbReference type="STRING" id="1736691.SAMN06295964_0473"/>
<dbReference type="RefSeq" id="WP_078698662.1">
    <property type="nucleotide sequence ID" value="NZ_LT796768.1"/>
</dbReference>
<dbReference type="Gene3D" id="2.30.110.10">
    <property type="entry name" value="Electron Transport, Fmn-binding Protein, Chain A"/>
    <property type="match status" value="1"/>
</dbReference>
<evidence type="ECO:0000313" key="1">
    <source>
        <dbReference type="EMBL" id="SKB04127.1"/>
    </source>
</evidence>
<dbReference type="Pfam" id="PF04075">
    <property type="entry name" value="F420H2_quin_red"/>
    <property type="match status" value="1"/>
</dbReference>
<dbReference type="Proteomes" id="UP000191040">
    <property type="component" value="Chromosome I"/>
</dbReference>
<proteinExistence type="predicted"/>
<dbReference type="InterPro" id="IPR004378">
    <property type="entry name" value="F420H2_quin_Rdtase"/>
</dbReference>
<dbReference type="AlphaFoldDB" id="A0A1T4YQL0"/>
<evidence type="ECO:0000313" key="2">
    <source>
        <dbReference type="Proteomes" id="UP000191040"/>
    </source>
</evidence>
<reference evidence="2" key="1">
    <citation type="submission" date="2017-02" db="EMBL/GenBank/DDBJ databases">
        <authorList>
            <person name="Varghese N."/>
            <person name="Submissions S."/>
        </authorList>
    </citation>
    <scope>NUCLEOTIDE SEQUENCE [LARGE SCALE GENOMIC DNA]</scope>
    <source>
        <strain evidence="2">9H-4</strain>
    </source>
</reference>
<gene>
    <name evidence="1" type="ORF">SAMN06295964_0473</name>
</gene>
<name>A0A1T4YQL0_9ACTN</name>
<dbReference type="OrthoDB" id="3778270at2"/>
<dbReference type="EMBL" id="LT796768">
    <property type="protein sequence ID" value="SKB04127.1"/>
    <property type="molecule type" value="Genomic_DNA"/>
</dbReference>
<organism evidence="1 2">
    <name type="scientific">Aeromicrobium choanae</name>
    <dbReference type="NCBI Taxonomy" id="1736691"/>
    <lineage>
        <taxon>Bacteria</taxon>
        <taxon>Bacillati</taxon>
        <taxon>Actinomycetota</taxon>
        <taxon>Actinomycetes</taxon>
        <taxon>Propionibacteriales</taxon>
        <taxon>Nocardioidaceae</taxon>
        <taxon>Aeromicrobium</taxon>
    </lineage>
</organism>
<sequence length="125" mass="13835">MPFLGRFPALPRVLNPYMLPLARKVPPLVVLRHFGRRTGRTFEAPVMAFATGRGFIVALTYGHDPNWALNLLAAGQGEMVRAGRTYAISDPRRRTDAHADVPAPIAAILRAMDVHDFLEFSTTPL</sequence>
<accession>A0A1T4YQL0</accession>
<dbReference type="InterPro" id="IPR012349">
    <property type="entry name" value="Split_barrel_FMN-bd"/>
</dbReference>